<dbReference type="EMBL" id="JARIHO010000043">
    <property type="protein sequence ID" value="KAJ7325938.1"/>
    <property type="molecule type" value="Genomic_DNA"/>
</dbReference>
<sequence>MPTFPQELVDWVIGDLQTNNKALEACSLGQTSSLLITGSFSKEEEGYVTVGKNTTTPHSSFLSNTTFTHSVKELKLDPMQTWPKDMVSLTKLLHQLEGHDIHTPHPVVDCCSFQLCMSATGSSCVPGYRRTADHDLTLAQIIGRRRKILEDDDDELPEINRYLKNSAADGLQSLVFDHSLQGILALITESPQLESIKLCLIFLDCACDYDNNFVSQTPTWLTIDAVSADEVKLPHLRSITLSGSGPDDWENEMNEAQFTYLLQYRAIYPGVPVATWLCQRLSQYAKCGILNIDIPVIDPPSGHLHVQSPPAFADN</sequence>
<organism evidence="1 2">
    <name type="scientific">Mycena albidolilacea</name>
    <dbReference type="NCBI Taxonomy" id="1033008"/>
    <lineage>
        <taxon>Eukaryota</taxon>
        <taxon>Fungi</taxon>
        <taxon>Dikarya</taxon>
        <taxon>Basidiomycota</taxon>
        <taxon>Agaricomycotina</taxon>
        <taxon>Agaricomycetes</taxon>
        <taxon>Agaricomycetidae</taxon>
        <taxon>Agaricales</taxon>
        <taxon>Marasmiineae</taxon>
        <taxon>Mycenaceae</taxon>
        <taxon>Mycena</taxon>
    </lineage>
</organism>
<name>A0AAD6ZKK5_9AGAR</name>
<proteinExistence type="predicted"/>
<evidence type="ECO:0000313" key="2">
    <source>
        <dbReference type="Proteomes" id="UP001218218"/>
    </source>
</evidence>
<reference evidence="1" key="1">
    <citation type="submission" date="2023-03" db="EMBL/GenBank/DDBJ databases">
        <title>Massive genome expansion in bonnet fungi (Mycena s.s.) driven by repeated elements and novel gene families across ecological guilds.</title>
        <authorList>
            <consortium name="Lawrence Berkeley National Laboratory"/>
            <person name="Harder C.B."/>
            <person name="Miyauchi S."/>
            <person name="Viragh M."/>
            <person name="Kuo A."/>
            <person name="Thoen E."/>
            <person name="Andreopoulos B."/>
            <person name="Lu D."/>
            <person name="Skrede I."/>
            <person name="Drula E."/>
            <person name="Henrissat B."/>
            <person name="Morin E."/>
            <person name="Kohler A."/>
            <person name="Barry K."/>
            <person name="LaButti K."/>
            <person name="Morin E."/>
            <person name="Salamov A."/>
            <person name="Lipzen A."/>
            <person name="Mereny Z."/>
            <person name="Hegedus B."/>
            <person name="Baldrian P."/>
            <person name="Stursova M."/>
            <person name="Weitz H."/>
            <person name="Taylor A."/>
            <person name="Grigoriev I.V."/>
            <person name="Nagy L.G."/>
            <person name="Martin F."/>
            <person name="Kauserud H."/>
        </authorList>
    </citation>
    <scope>NUCLEOTIDE SEQUENCE</scope>
    <source>
        <strain evidence="1">CBHHK002</strain>
    </source>
</reference>
<comment type="caution">
    <text evidence="1">The sequence shown here is derived from an EMBL/GenBank/DDBJ whole genome shotgun (WGS) entry which is preliminary data.</text>
</comment>
<dbReference type="AlphaFoldDB" id="A0AAD6ZKK5"/>
<accession>A0AAD6ZKK5</accession>
<protein>
    <submittedName>
        <fullName evidence="1">Uncharacterized protein</fullName>
    </submittedName>
</protein>
<keyword evidence="2" id="KW-1185">Reference proteome</keyword>
<evidence type="ECO:0000313" key="1">
    <source>
        <dbReference type="EMBL" id="KAJ7325938.1"/>
    </source>
</evidence>
<dbReference type="Proteomes" id="UP001218218">
    <property type="component" value="Unassembled WGS sequence"/>
</dbReference>
<gene>
    <name evidence="1" type="ORF">DFH08DRAFT_941193</name>
</gene>